<evidence type="ECO:0000256" key="1">
    <source>
        <dbReference type="SAM" id="MobiDB-lite"/>
    </source>
</evidence>
<dbReference type="RefSeq" id="XP_049262697.1">
    <property type="nucleotide sequence ID" value="XM_049407908.1"/>
</dbReference>
<evidence type="ECO:0000259" key="2">
    <source>
        <dbReference type="Pfam" id="PF08596"/>
    </source>
</evidence>
<proteinExistence type="predicted"/>
<dbReference type="GO" id="GO:0005886">
    <property type="term" value="C:plasma membrane"/>
    <property type="evidence" value="ECO:0007669"/>
    <property type="project" value="TreeGrafter"/>
</dbReference>
<sequence length="1076" mass="116895">MFSKLKSRKAPLSLGSVSNIIKTSGAKDLSPDGIKAKNIDLKVINQLGIPKQSIVAVAYDPVQSLLAVSTTNNDVRVYGQVNVEVIFEFNIKHPITFLRFVKGVYLVCSSPGTGLTILSLHSKTILGTHSFSGAVTAIEADPALDWLILGLSNGSLMVYDVDRLNLTPFRVDNLQKKILPKEKMSPVVSIEWHPRDIGTVLIAYSHCAVVYSLASGEIKSAMVYSISKGCRAYDYSSYILNGGKKKLFGSSKDIAPEVKEAHFHPNGLHAVTVHVDNTLVFWDVPNATVLEARTIFDTHIHKPGQPLEVPEAFNPIEQVKWICGEDPENTKLIICGGDPHSTNLLHVLDFGYTLKYSLTSYDKQSEFYASPTSGQRMIPITFYLNKTDQVERLTTIQPITTNGSPYFHGGHDPEYLLLISNLRQVYLITFSDSAGGQGNSDLGSVILPISFSFIHPPLCSYDVVEVQRVDWYSILSNRVSTGSNSRMTPLLTGGAAVNLGFLPRSIGMNDSLRNILVMGHEGGLVRFLDVTKGEQGEMESVVQIGLRETLYDYGEPKALRVQHVSCAFQNRELLVGLATGEVVICKFGKNPNRGAGNHTGKTYADSPVAFSSGNAKLLDLRGRISGSITSSASFLPSYLLQLDPLEEISVMKMSNVGFAAVGYTSGRLVVCDISRGPAVILNLESISQHLVSVSGNCYPTSIEFAIMEYGTDGYSSILLLVGTNCGGNLLIFKIIPMANGGFEAVFADKTIHLNYRSSDGNAEASKISQLIPIRAEDGSSAVAEMTTFNKLSQGIVVPGYVIATSDRDIRVLKVPKTKLSHKVVDETCFKCNVVNYQDQGVVLAILMKSEFVKFCSLPSLTDIVDIRMPKEVYSKVKSSLDSGLAEHSDLLSSGELFVRSSKTESVYVSTYEKGRSKDKPTTDLLFNETAVIPPRPTAGALQWAKGQSTAMTVDDLSLLIAGPNRKPTKNPESQLAHNISPEANVSQGYGGYNISGARGGQHSDKPYDEPVRRTGTSGSAGGVGTQGFMKRIQEGIQSVEETFNDYANNASEAVTGTVEEQKKNMYSSAFKSKFGF</sequence>
<dbReference type="InterPro" id="IPR013905">
    <property type="entry name" value="Lgl_C_dom"/>
</dbReference>
<feature type="domain" description="Lethal giant larvae (Lgl)-like C-terminal" evidence="2">
    <location>
        <begin position="559"/>
        <end position="969"/>
    </location>
</feature>
<dbReference type="GeneID" id="73470795"/>
<feature type="region of interest" description="Disordered" evidence="1">
    <location>
        <begin position="997"/>
        <end position="1025"/>
    </location>
</feature>
<dbReference type="InterPro" id="IPR001680">
    <property type="entry name" value="WD40_rpt"/>
</dbReference>
<dbReference type="GO" id="GO:0005737">
    <property type="term" value="C:cytoplasm"/>
    <property type="evidence" value="ECO:0007669"/>
    <property type="project" value="TreeGrafter"/>
</dbReference>
<evidence type="ECO:0000313" key="3">
    <source>
        <dbReference type="EMBL" id="KAG7662464.1"/>
    </source>
</evidence>
<protein>
    <submittedName>
        <fullName evidence="3">SRO7</fullName>
    </submittedName>
</protein>
<dbReference type="PANTHER" id="PTHR10241">
    <property type="entry name" value="LETHAL 2 GIANT LARVAE PROTEIN"/>
    <property type="match status" value="1"/>
</dbReference>
<dbReference type="PANTHER" id="PTHR10241:SF25">
    <property type="entry name" value="TOMOSYN, ISOFORM C"/>
    <property type="match status" value="1"/>
</dbReference>
<evidence type="ECO:0000313" key="4">
    <source>
        <dbReference type="Proteomes" id="UP000694255"/>
    </source>
</evidence>
<organism evidence="3 4">
    <name type="scientific">[Candida] subhashii</name>
    <dbReference type="NCBI Taxonomy" id="561895"/>
    <lineage>
        <taxon>Eukaryota</taxon>
        <taxon>Fungi</taxon>
        <taxon>Dikarya</taxon>
        <taxon>Ascomycota</taxon>
        <taxon>Saccharomycotina</taxon>
        <taxon>Pichiomycetes</taxon>
        <taxon>Debaryomycetaceae</taxon>
        <taxon>Spathaspora</taxon>
    </lineage>
</organism>
<dbReference type="SMART" id="SM00320">
    <property type="entry name" value="WD40"/>
    <property type="match status" value="3"/>
</dbReference>
<dbReference type="OrthoDB" id="19944at2759"/>
<dbReference type="AlphaFoldDB" id="A0A8J5UXN9"/>
<dbReference type="Proteomes" id="UP000694255">
    <property type="component" value="Unassembled WGS sequence"/>
</dbReference>
<dbReference type="GO" id="GO:0006887">
    <property type="term" value="P:exocytosis"/>
    <property type="evidence" value="ECO:0007669"/>
    <property type="project" value="TreeGrafter"/>
</dbReference>
<gene>
    <name evidence="3" type="ORF">J8A68_003995</name>
</gene>
<dbReference type="GO" id="GO:0006893">
    <property type="term" value="P:Golgi to plasma membrane transport"/>
    <property type="evidence" value="ECO:0007669"/>
    <property type="project" value="TreeGrafter"/>
</dbReference>
<keyword evidence="4" id="KW-1185">Reference proteome</keyword>
<name>A0A8J5UXN9_9ASCO</name>
<accession>A0A8J5UXN9</accession>
<dbReference type="GO" id="GO:0045159">
    <property type="term" value="F:myosin II binding"/>
    <property type="evidence" value="ECO:0007669"/>
    <property type="project" value="TreeGrafter"/>
</dbReference>
<dbReference type="Pfam" id="PF08596">
    <property type="entry name" value="Lgl_C"/>
    <property type="match status" value="1"/>
</dbReference>
<comment type="caution">
    <text evidence="3">The sequence shown here is derived from an EMBL/GenBank/DDBJ whole genome shotgun (WGS) entry which is preliminary data.</text>
</comment>
<reference evidence="3 4" key="1">
    <citation type="journal article" date="2021" name="DNA Res.">
        <title>Genome analysis of Candida subhashii reveals its hybrid nature and dual mitochondrial genome conformations.</title>
        <authorList>
            <person name="Mixao V."/>
            <person name="Hegedusova E."/>
            <person name="Saus E."/>
            <person name="Pryszcz L.P."/>
            <person name="Cillingova A."/>
            <person name="Nosek J."/>
            <person name="Gabaldon T."/>
        </authorList>
    </citation>
    <scope>NUCLEOTIDE SEQUENCE [LARGE SCALE GENOMIC DNA]</scope>
    <source>
        <strain evidence="3 4">CBS 10753</strain>
    </source>
</reference>
<dbReference type="GO" id="GO:0019905">
    <property type="term" value="F:syntaxin binding"/>
    <property type="evidence" value="ECO:0007669"/>
    <property type="project" value="TreeGrafter"/>
</dbReference>
<dbReference type="EMBL" id="JAGSYN010000178">
    <property type="protein sequence ID" value="KAG7662464.1"/>
    <property type="molecule type" value="Genomic_DNA"/>
</dbReference>
<dbReference type="GO" id="GO:0005096">
    <property type="term" value="F:GTPase activator activity"/>
    <property type="evidence" value="ECO:0007669"/>
    <property type="project" value="TreeGrafter"/>
</dbReference>
<feature type="compositionally biased region" description="Basic and acidic residues" evidence="1">
    <location>
        <begin position="1001"/>
        <end position="1012"/>
    </location>
</feature>